<name>A0A4S2MKL8_9PEZI</name>
<dbReference type="Proteomes" id="UP000298138">
    <property type="component" value="Unassembled WGS sequence"/>
</dbReference>
<evidence type="ECO:0000313" key="1">
    <source>
        <dbReference type="EMBL" id="TGZ77395.1"/>
    </source>
</evidence>
<gene>
    <name evidence="1" type="ORF">EX30DRAFT_203066</name>
</gene>
<dbReference type="InParanoid" id="A0A4S2MKL8"/>
<dbReference type="EMBL" id="ML220154">
    <property type="protein sequence ID" value="TGZ77395.1"/>
    <property type="molecule type" value="Genomic_DNA"/>
</dbReference>
<proteinExistence type="predicted"/>
<protein>
    <submittedName>
        <fullName evidence="1">Uncharacterized protein</fullName>
    </submittedName>
</protein>
<accession>A0A4S2MKL8</accession>
<reference evidence="1 2" key="1">
    <citation type="submission" date="2019-04" db="EMBL/GenBank/DDBJ databases">
        <title>Comparative genomics and transcriptomics to analyze fruiting body development in filamentous ascomycetes.</title>
        <authorList>
            <consortium name="DOE Joint Genome Institute"/>
            <person name="Lutkenhaus R."/>
            <person name="Traeger S."/>
            <person name="Breuer J."/>
            <person name="Kuo A."/>
            <person name="Lipzen A."/>
            <person name="Pangilinan J."/>
            <person name="Dilworth D."/>
            <person name="Sandor L."/>
            <person name="Poggeler S."/>
            <person name="Barry K."/>
            <person name="Grigoriev I.V."/>
            <person name="Nowrousian M."/>
        </authorList>
    </citation>
    <scope>NUCLEOTIDE SEQUENCE [LARGE SCALE GENOMIC DNA]</scope>
    <source>
        <strain evidence="1 2">CBS 389.68</strain>
    </source>
</reference>
<evidence type="ECO:0000313" key="2">
    <source>
        <dbReference type="Proteomes" id="UP000298138"/>
    </source>
</evidence>
<dbReference type="AlphaFoldDB" id="A0A4S2MKL8"/>
<keyword evidence="2" id="KW-1185">Reference proteome</keyword>
<sequence>MPSPLPPTQVISLGLVVQNLHFIGNTVGVSSVPSVFPHGFSIITHVSPCVSSIVPRIFPEPTLLIIPSMHRDLDDSALLYNSSSSTYTPSRASDVFATTMRALRILPQEGWISTRQPWQSRIRRYWYIHASKLTAWSVTKHGNFIPTNGGGIEQR</sequence>
<organism evidence="1 2">
    <name type="scientific">Ascodesmis nigricans</name>
    <dbReference type="NCBI Taxonomy" id="341454"/>
    <lineage>
        <taxon>Eukaryota</taxon>
        <taxon>Fungi</taxon>
        <taxon>Dikarya</taxon>
        <taxon>Ascomycota</taxon>
        <taxon>Pezizomycotina</taxon>
        <taxon>Pezizomycetes</taxon>
        <taxon>Pezizales</taxon>
        <taxon>Ascodesmidaceae</taxon>
        <taxon>Ascodesmis</taxon>
    </lineage>
</organism>